<dbReference type="PROSITE" id="PS00599">
    <property type="entry name" value="AA_TRANSFER_CLASS_2"/>
    <property type="match status" value="1"/>
</dbReference>
<evidence type="ECO:0000256" key="2">
    <source>
        <dbReference type="ARBA" id="ARBA00005011"/>
    </source>
</evidence>
<dbReference type="EC" id="2.6.1.9" evidence="11"/>
<evidence type="ECO:0000256" key="1">
    <source>
        <dbReference type="ARBA" id="ARBA00001933"/>
    </source>
</evidence>
<evidence type="ECO:0000256" key="3">
    <source>
        <dbReference type="ARBA" id="ARBA00007970"/>
    </source>
</evidence>
<dbReference type="SUPFAM" id="SSF53383">
    <property type="entry name" value="PLP-dependent transferases"/>
    <property type="match status" value="1"/>
</dbReference>
<comment type="pathway">
    <text evidence="2 11">Amino-acid biosynthesis; L-histidine biosynthesis; L-histidine from 5-phospho-alpha-D-ribose 1-diphosphate: step 7/9.</text>
</comment>
<dbReference type="Gene3D" id="3.90.1150.10">
    <property type="entry name" value="Aspartate Aminotransferase, domain 1"/>
    <property type="match status" value="1"/>
</dbReference>
<dbReference type="NCBIfam" id="TIGR01141">
    <property type="entry name" value="hisC"/>
    <property type="match status" value="1"/>
</dbReference>
<organism evidence="13 14">
    <name type="scientific">Legionella lytica</name>
    <dbReference type="NCBI Taxonomy" id="96232"/>
    <lineage>
        <taxon>Bacteria</taxon>
        <taxon>Pseudomonadati</taxon>
        <taxon>Pseudomonadota</taxon>
        <taxon>Gammaproteobacteria</taxon>
        <taxon>Legionellales</taxon>
        <taxon>Legionellaceae</taxon>
        <taxon>Legionella</taxon>
    </lineage>
</organism>
<evidence type="ECO:0000313" key="14">
    <source>
        <dbReference type="Proteomes" id="UP001615550"/>
    </source>
</evidence>
<accession>A0ABW8D704</accession>
<evidence type="ECO:0000256" key="9">
    <source>
        <dbReference type="ARBA" id="ARBA00023102"/>
    </source>
</evidence>
<evidence type="ECO:0000256" key="6">
    <source>
        <dbReference type="ARBA" id="ARBA00022605"/>
    </source>
</evidence>
<dbReference type="InterPro" id="IPR015421">
    <property type="entry name" value="PyrdxlP-dep_Trfase_major"/>
</dbReference>
<keyword evidence="5 11" id="KW-0032">Aminotransferase</keyword>
<dbReference type="GO" id="GO:0004400">
    <property type="term" value="F:histidinol-phosphate transaminase activity"/>
    <property type="evidence" value="ECO:0007669"/>
    <property type="project" value="UniProtKB-EC"/>
</dbReference>
<dbReference type="Pfam" id="PF00155">
    <property type="entry name" value="Aminotran_1_2"/>
    <property type="match status" value="1"/>
</dbReference>
<evidence type="ECO:0000259" key="12">
    <source>
        <dbReference type="Pfam" id="PF00155"/>
    </source>
</evidence>
<dbReference type="Gene3D" id="3.40.640.10">
    <property type="entry name" value="Type I PLP-dependent aspartate aminotransferase-like (Major domain)"/>
    <property type="match status" value="1"/>
</dbReference>
<evidence type="ECO:0000256" key="4">
    <source>
        <dbReference type="ARBA" id="ARBA00011738"/>
    </source>
</evidence>
<evidence type="ECO:0000256" key="8">
    <source>
        <dbReference type="ARBA" id="ARBA00022898"/>
    </source>
</evidence>
<dbReference type="InterPro" id="IPR015424">
    <property type="entry name" value="PyrdxlP-dep_Trfase"/>
</dbReference>
<dbReference type="PANTHER" id="PTHR42885:SF2">
    <property type="entry name" value="HISTIDINOL-PHOSPHATE AMINOTRANSFERASE"/>
    <property type="match status" value="1"/>
</dbReference>
<dbReference type="InterPro" id="IPR001917">
    <property type="entry name" value="Aminotrans_II_pyridoxalP_BS"/>
</dbReference>
<feature type="modified residue" description="N6-(pyridoxal phosphate)lysine" evidence="11">
    <location>
        <position position="211"/>
    </location>
</feature>
<dbReference type="CDD" id="cd00609">
    <property type="entry name" value="AAT_like"/>
    <property type="match status" value="1"/>
</dbReference>
<evidence type="ECO:0000256" key="7">
    <source>
        <dbReference type="ARBA" id="ARBA00022679"/>
    </source>
</evidence>
<keyword evidence="6 11" id="KW-0028">Amino-acid biosynthesis</keyword>
<comment type="similarity">
    <text evidence="3 11">Belongs to the class-II pyridoxal-phosphate-dependent aminotransferase family. Histidinol-phosphate aminotransferase subfamily.</text>
</comment>
<evidence type="ECO:0000256" key="10">
    <source>
        <dbReference type="ARBA" id="ARBA00047481"/>
    </source>
</evidence>
<sequence>MSILNLIRPELLEIPTYLAGSEQIKNRLHANELPWSAINADSIDLNFYPEAEYKIQLQEQLAQRYQIEPNQLVLTRGSDDGIDLLVRLFLKAGQDAFMQFPPTFSMYEFYVQLQQAQIIQCPLDPANNFALDLAQVNRCWQENCKMIMLCSPNNPTANAIDLELIASLCQEYTNRSVIVVDEAYIEFANRQSASSLVSQFENLIVLRTLSKAYGLAALRLGIVIAQAQVIQALNKIMAPYPLSSVVMRLAQQALSNDAWFTTAIERIKKTRLKLSTDLAANPLIEKVYPSETNFILVQTAYAKELVHWLSQQGITIRGFAAHSVLHNHLRITVGDEQQNLLVMTALSSFKNRLSGL</sequence>
<reference evidence="13 14" key="1">
    <citation type="submission" date="2024-08" db="EMBL/GenBank/DDBJ databases">
        <title>Draft Genome Sequence of Legionella lytica strain DSB2004, Isolated From a Fire Sprinkler System.</title>
        <authorList>
            <person name="Everhart A.D."/>
            <person name="Kidane D.T."/>
            <person name="Farone A.L."/>
            <person name="Farone M.B."/>
        </authorList>
    </citation>
    <scope>NUCLEOTIDE SEQUENCE [LARGE SCALE GENOMIC DNA]</scope>
    <source>
        <strain evidence="13 14">DSB2004</strain>
    </source>
</reference>
<keyword evidence="14" id="KW-1185">Reference proteome</keyword>
<comment type="cofactor">
    <cofactor evidence="1 11">
        <name>pyridoxal 5'-phosphate</name>
        <dbReference type="ChEBI" id="CHEBI:597326"/>
    </cofactor>
</comment>
<feature type="domain" description="Aminotransferase class I/classII large" evidence="12">
    <location>
        <begin position="30"/>
        <end position="340"/>
    </location>
</feature>
<name>A0ABW8D704_9GAMM</name>
<dbReference type="Proteomes" id="UP001615550">
    <property type="component" value="Unassembled WGS sequence"/>
</dbReference>
<keyword evidence="7 11" id="KW-0808">Transferase</keyword>
<dbReference type="RefSeq" id="WP_400186789.1">
    <property type="nucleotide sequence ID" value="NZ_JBGORX010000001.1"/>
</dbReference>
<dbReference type="HAMAP" id="MF_01023">
    <property type="entry name" value="HisC_aminotrans_2"/>
    <property type="match status" value="1"/>
</dbReference>
<dbReference type="PANTHER" id="PTHR42885">
    <property type="entry name" value="HISTIDINOL-PHOSPHATE AMINOTRANSFERASE-RELATED"/>
    <property type="match status" value="1"/>
</dbReference>
<dbReference type="InterPro" id="IPR015422">
    <property type="entry name" value="PyrdxlP-dep_Trfase_small"/>
</dbReference>
<dbReference type="EMBL" id="JBGORX010000001">
    <property type="protein sequence ID" value="MFJ1267962.1"/>
    <property type="molecule type" value="Genomic_DNA"/>
</dbReference>
<evidence type="ECO:0000256" key="11">
    <source>
        <dbReference type="HAMAP-Rule" id="MF_01023"/>
    </source>
</evidence>
<gene>
    <name evidence="11 13" type="primary">hisC</name>
    <name evidence="13" type="ORF">ACD661_05235</name>
</gene>
<evidence type="ECO:0000313" key="13">
    <source>
        <dbReference type="EMBL" id="MFJ1267962.1"/>
    </source>
</evidence>
<keyword evidence="8 11" id="KW-0663">Pyridoxal phosphate</keyword>
<comment type="subunit">
    <text evidence="4 11">Homodimer.</text>
</comment>
<proteinExistence type="inferred from homology"/>
<comment type="caution">
    <text evidence="13">The sequence shown here is derived from an EMBL/GenBank/DDBJ whole genome shotgun (WGS) entry which is preliminary data.</text>
</comment>
<keyword evidence="9 11" id="KW-0368">Histidine biosynthesis</keyword>
<dbReference type="InterPro" id="IPR005861">
    <property type="entry name" value="HisP_aminotrans"/>
</dbReference>
<protein>
    <recommendedName>
        <fullName evidence="11">Histidinol-phosphate aminotransferase</fullName>
        <ecNumber evidence="11">2.6.1.9</ecNumber>
    </recommendedName>
    <alternativeName>
        <fullName evidence="11">Imidazole acetol-phosphate transaminase</fullName>
    </alternativeName>
</protein>
<comment type="catalytic activity">
    <reaction evidence="10 11">
        <text>L-histidinol phosphate + 2-oxoglutarate = 3-(imidazol-4-yl)-2-oxopropyl phosphate + L-glutamate</text>
        <dbReference type="Rhea" id="RHEA:23744"/>
        <dbReference type="ChEBI" id="CHEBI:16810"/>
        <dbReference type="ChEBI" id="CHEBI:29985"/>
        <dbReference type="ChEBI" id="CHEBI:57766"/>
        <dbReference type="ChEBI" id="CHEBI:57980"/>
        <dbReference type="EC" id="2.6.1.9"/>
    </reaction>
</comment>
<dbReference type="InterPro" id="IPR004839">
    <property type="entry name" value="Aminotransferase_I/II_large"/>
</dbReference>
<evidence type="ECO:0000256" key="5">
    <source>
        <dbReference type="ARBA" id="ARBA00022576"/>
    </source>
</evidence>